<gene>
    <name evidence="2" type="ORF">IWX90DRAFT_28737</name>
</gene>
<keyword evidence="3" id="KW-1185">Reference proteome</keyword>
<dbReference type="EMBL" id="JBBWUH010000001">
    <property type="protein sequence ID" value="KAK8177746.1"/>
    <property type="molecule type" value="Genomic_DNA"/>
</dbReference>
<feature type="region of interest" description="Disordered" evidence="1">
    <location>
        <begin position="122"/>
        <end position="153"/>
    </location>
</feature>
<organism evidence="2 3">
    <name type="scientific">Phyllosticta citrichinensis</name>
    <dbReference type="NCBI Taxonomy" id="1130410"/>
    <lineage>
        <taxon>Eukaryota</taxon>
        <taxon>Fungi</taxon>
        <taxon>Dikarya</taxon>
        <taxon>Ascomycota</taxon>
        <taxon>Pezizomycotina</taxon>
        <taxon>Dothideomycetes</taxon>
        <taxon>Dothideomycetes incertae sedis</taxon>
        <taxon>Botryosphaeriales</taxon>
        <taxon>Phyllostictaceae</taxon>
        <taxon>Phyllosticta</taxon>
    </lineage>
</organism>
<name>A0ABR1Y7I4_9PEZI</name>
<protein>
    <submittedName>
        <fullName evidence="2">Uncharacterized protein</fullName>
    </submittedName>
</protein>
<evidence type="ECO:0000313" key="2">
    <source>
        <dbReference type="EMBL" id="KAK8177746.1"/>
    </source>
</evidence>
<sequence length="215" mass="22996">MIAGILGSKGSSLRMDTMVVLLILNFTSRCSPGRHETKLSFSSVSVDDKPDSACTVINFGCGISIWGKVGSQGLRQVGTTNQEVQSSDNHQHNRNTRPAPSANSCLLHLGALRLMSSSKTRLTQETGLSGPVPWTRPGWARPRHCSAGAPRSSMGRDLALRHRDRRNLCPFVPPGISSVLSKPSQTMATTGCGMLFPAVVFLDATAMYSILICGA</sequence>
<evidence type="ECO:0000313" key="3">
    <source>
        <dbReference type="Proteomes" id="UP001456524"/>
    </source>
</evidence>
<accession>A0ABR1Y7I4</accession>
<evidence type="ECO:0000256" key="1">
    <source>
        <dbReference type="SAM" id="MobiDB-lite"/>
    </source>
</evidence>
<comment type="caution">
    <text evidence="2">The sequence shown here is derived from an EMBL/GenBank/DDBJ whole genome shotgun (WGS) entry which is preliminary data.</text>
</comment>
<proteinExistence type="predicted"/>
<dbReference type="Proteomes" id="UP001456524">
    <property type="component" value="Unassembled WGS sequence"/>
</dbReference>
<feature type="region of interest" description="Disordered" evidence="1">
    <location>
        <begin position="81"/>
        <end position="100"/>
    </location>
</feature>
<reference evidence="2 3" key="1">
    <citation type="journal article" date="2022" name="G3 (Bethesda)">
        <title>Enemy or ally: a genomic approach to elucidate the lifestyle of Phyllosticta citrichinaensis.</title>
        <authorList>
            <person name="Buijs V.A."/>
            <person name="Groenewald J.Z."/>
            <person name="Haridas S."/>
            <person name="LaButti K.M."/>
            <person name="Lipzen A."/>
            <person name="Martin F.M."/>
            <person name="Barry K."/>
            <person name="Grigoriev I.V."/>
            <person name="Crous P.W."/>
            <person name="Seidl M.F."/>
        </authorList>
    </citation>
    <scope>NUCLEOTIDE SEQUENCE [LARGE SCALE GENOMIC DNA]</scope>
    <source>
        <strain evidence="2 3">CBS 129764</strain>
    </source>
</reference>